<evidence type="ECO:0000313" key="2">
    <source>
        <dbReference type="EMBL" id="KGM51073.1"/>
    </source>
</evidence>
<reference evidence="2 3" key="1">
    <citation type="submission" date="2013-08" db="EMBL/GenBank/DDBJ databases">
        <title>Genome sequencing of Lysobacter.</title>
        <authorList>
            <person name="Zhang S."/>
            <person name="Wang G."/>
        </authorList>
    </citation>
    <scope>NUCLEOTIDE SEQUENCE [LARGE SCALE GENOMIC DNA]</scope>
    <source>
        <strain evidence="2 3">Ko07</strain>
    </source>
</reference>
<name>A0A0A0ELP9_9GAMM</name>
<proteinExistence type="predicted"/>
<dbReference type="Proteomes" id="UP000030017">
    <property type="component" value="Unassembled WGS sequence"/>
</dbReference>
<feature type="region of interest" description="Disordered" evidence="1">
    <location>
        <begin position="95"/>
        <end position="123"/>
    </location>
</feature>
<keyword evidence="3" id="KW-1185">Reference proteome</keyword>
<organism evidence="2 3">
    <name type="scientific">Lysobacter concretionis Ko07 = DSM 16239</name>
    <dbReference type="NCBI Taxonomy" id="1122185"/>
    <lineage>
        <taxon>Bacteria</taxon>
        <taxon>Pseudomonadati</taxon>
        <taxon>Pseudomonadota</taxon>
        <taxon>Gammaproteobacteria</taxon>
        <taxon>Lysobacterales</taxon>
        <taxon>Lysobacteraceae</taxon>
        <taxon>Novilysobacter</taxon>
    </lineage>
</organism>
<gene>
    <name evidence="2" type="ORF">N792_13490</name>
</gene>
<feature type="compositionally biased region" description="Low complexity" evidence="1">
    <location>
        <begin position="111"/>
        <end position="123"/>
    </location>
</feature>
<accession>A0A0A0ELP9</accession>
<comment type="caution">
    <text evidence="2">The sequence shown here is derived from an EMBL/GenBank/DDBJ whole genome shotgun (WGS) entry which is preliminary data.</text>
</comment>
<protein>
    <submittedName>
        <fullName evidence="2">Uncharacterized protein</fullName>
    </submittedName>
</protein>
<evidence type="ECO:0000256" key="1">
    <source>
        <dbReference type="SAM" id="MobiDB-lite"/>
    </source>
</evidence>
<dbReference type="AlphaFoldDB" id="A0A0A0ELP9"/>
<sequence length="123" mass="12600">MPFAEPGVSFTIVPSGVGCTSTGSYRGKVSWEVPGSMTSKVEIQVGEQERQVFARSNESVGSEETGDWVSKGLVFVLIDRNTDMLLAAIEAGPGQCDAAPAADAEGDAETGGDSADGAPSEGE</sequence>
<evidence type="ECO:0000313" key="3">
    <source>
        <dbReference type="Proteomes" id="UP000030017"/>
    </source>
</evidence>
<dbReference type="EMBL" id="AVPS01000009">
    <property type="protein sequence ID" value="KGM51073.1"/>
    <property type="molecule type" value="Genomic_DNA"/>
</dbReference>